<accession>A0A371PH92</accession>
<keyword evidence="2" id="KW-1185">Reference proteome</keyword>
<protein>
    <submittedName>
        <fullName evidence="1">Uncharacterized protein</fullName>
    </submittedName>
</protein>
<dbReference type="OrthoDB" id="2969567at2"/>
<dbReference type="InterPro" id="IPR056084">
    <property type="entry name" value="DUF7667"/>
</dbReference>
<evidence type="ECO:0000313" key="1">
    <source>
        <dbReference type="EMBL" id="REK74760.1"/>
    </source>
</evidence>
<dbReference type="Proteomes" id="UP000261905">
    <property type="component" value="Unassembled WGS sequence"/>
</dbReference>
<organism evidence="1 2">
    <name type="scientific">Paenibacillus paeoniae</name>
    <dbReference type="NCBI Taxonomy" id="2292705"/>
    <lineage>
        <taxon>Bacteria</taxon>
        <taxon>Bacillati</taxon>
        <taxon>Bacillota</taxon>
        <taxon>Bacilli</taxon>
        <taxon>Bacillales</taxon>
        <taxon>Paenibacillaceae</taxon>
        <taxon>Paenibacillus</taxon>
    </lineage>
</organism>
<dbReference type="EMBL" id="QUBQ01000002">
    <property type="protein sequence ID" value="REK74760.1"/>
    <property type="molecule type" value="Genomic_DNA"/>
</dbReference>
<proteinExistence type="predicted"/>
<dbReference type="AlphaFoldDB" id="A0A371PH92"/>
<comment type="caution">
    <text evidence="1">The sequence shown here is derived from an EMBL/GenBank/DDBJ whole genome shotgun (WGS) entry which is preliminary data.</text>
</comment>
<sequence length="84" mass="9437">MIGIHSAHRRLAELTLKAKAAGGNYDRLSAVEKQELAHCLTVNLELVRKLDSLKSLAFVAYEQGDMVWHNEICEKLDEMEASLL</sequence>
<reference evidence="1 2" key="1">
    <citation type="submission" date="2018-08" db="EMBL/GenBank/DDBJ databases">
        <title>Paenibacillus sp. M4BSY-1, whole genome shotgun sequence.</title>
        <authorList>
            <person name="Tuo L."/>
        </authorList>
    </citation>
    <scope>NUCLEOTIDE SEQUENCE [LARGE SCALE GENOMIC DNA]</scope>
    <source>
        <strain evidence="1 2">M4BSY-1</strain>
    </source>
</reference>
<evidence type="ECO:0000313" key="2">
    <source>
        <dbReference type="Proteomes" id="UP000261905"/>
    </source>
</evidence>
<name>A0A371PH92_9BACL</name>
<gene>
    <name evidence="1" type="ORF">DX130_13910</name>
</gene>
<dbReference type="Pfam" id="PF24704">
    <property type="entry name" value="DUF7667"/>
    <property type="match status" value="1"/>
</dbReference>
<dbReference type="RefSeq" id="WP_116046370.1">
    <property type="nucleotide sequence ID" value="NZ_QUBQ01000002.1"/>
</dbReference>